<dbReference type="Pfam" id="PF12974">
    <property type="entry name" value="Phosphonate-bd"/>
    <property type="match status" value="1"/>
</dbReference>
<accession>A0ABT8QWG4</accession>
<keyword evidence="5" id="KW-1185">Reference proteome</keyword>
<dbReference type="PROSITE" id="PS51257">
    <property type="entry name" value="PROKAR_LIPOPROTEIN"/>
    <property type="match status" value="1"/>
</dbReference>
<reference evidence="4" key="1">
    <citation type="submission" date="2022-05" db="EMBL/GenBank/DDBJ databases">
        <title>Expanded diversity of anoxic marine methylotrophy in a Black Sea sulfate reducing microorganism.</title>
        <authorList>
            <person name="Fischer P.Q."/>
            <person name="Stams A.J.M."/>
            <person name="Villanueva L."/>
            <person name="Sousa D.Z."/>
        </authorList>
    </citation>
    <scope>NUCLEOTIDE SEQUENCE</scope>
    <source>
        <strain evidence="4">P130</strain>
    </source>
</reference>
<evidence type="ECO:0000256" key="3">
    <source>
        <dbReference type="SAM" id="SignalP"/>
    </source>
</evidence>
<dbReference type="Gene3D" id="3.40.190.10">
    <property type="entry name" value="Periplasmic binding protein-like II"/>
    <property type="match status" value="2"/>
</dbReference>
<feature type="signal peptide" evidence="3">
    <location>
        <begin position="1"/>
        <end position="21"/>
    </location>
</feature>
<protein>
    <submittedName>
        <fullName evidence="4">Phosphate/phosphite/phosphonate ABC transporter substrate-binding protein</fullName>
    </submittedName>
</protein>
<dbReference type="NCBIfam" id="TIGR01098">
    <property type="entry name" value="3A0109s03R"/>
    <property type="match status" value="1"/>
</dbReference>
<comment type="similarity">
    <text evidence="1">Belongs to the phosphate/phosphite/phosphonate binding protein family.</text>
</comment>
<evidence type="ECO:0000313" key="5">
    <source>
        <dbReference type="Proteomes" id="UP001176021"/>
    </source>
</evidence>
<feature type="chain" id="PRO_5046273044" evidence="3">
    <location>
        <begin position="22"/>
        <end position="297"/>
    </location>
</feature>
<dbReference type="Proteomes" id="UP001176021">
    <property type="component" value="Unassembled WGS sequence"/>
</dbReference>
<dbReference type="EMBL" id="JAMJEV010000030">
    <property type="protein sequence ID" value="MDO0825688.1"/>
    <property type="molecule type" value="Genomic_DNA"/>
</dbReference>
<dbReference type="InterPro" id="IPR005770">
    <property type="entry name" value="PhnD"/>
</dbReference>
<organism evidence="4 5">
    <name type="scientific">Desulfosporosinus nitroreducens</name>
    <dbReference type="NCBI Taxonomy" id="2018668"/>
    <lineage>
        <taxon>Bacteria</taxon>
        <taxon>Bacillati</taxon>
        <taxon>Bacillota</taxon>
        <taxon>Clostridia</taxon>
        <taxon>Eubacteriales</taxon>
        <taxon>Desulfitobacteriaceae</taxon>
        <taxon>Desulfosporosinus</taxon>
    </lineage>
</organism>
<name>A0ABT8QWG4_9FIRM</name>
<comment type="caution">
    <text evidence="4">The sequence shown here is derived from an EMBL/GenBank/DDBJ whole genome shotgun (WGS) entry which is preliminary data.</text>
</comment>
<sequence>MKKKMALISSIILTFALLVSGCGQSPIQSQGIQETSQSTLRVGLVPNQAPDKIKAQYGPFREFLSNTLGMPVELFVASDYAGVVEAMANDKLDVAYFGGLTYAQAKQRAKIHPIVTEIDEETQTSKYYSLIIVPADSPVQSTADLKGSVFAFGDVSSTSGSLYPRFMLDKAGIKVPDDLENVVYSGGHDATAQAVQNGTVDAGGIEGRILNRLITNKTVDASKIRIIDKHLVEGYPWVVRDSLDKSLEEKIVNSFLEMKDPELLTLMRAKGFTKVTDVNYTEIEKEANRLGLINSNK</sequence>
<evidence type="ECO:0000256" key="2">
    <source>
        <dbReference type="ARBA" id="ARBA00022729"/>
    </source>
</evidence>
<proteinExistence type="inferred from homology"/>
<dbReference type="PANTHER" id="PTHR35841:SF1">
    <property type="entry name" value="PHOSPHONATES-BINDING PERIPLASMIC PROTEIN"/>
    <property type="match status" value="1"/>
</dbReference>
<evidence type="ECO:0000256" key="1">
    <source>
        <dbReference type="ARBA" id="ARBA00007162"/>
    </source>
</evidence>
<evidence type="ECO:0000313" key="4">
    <source>
        <dbReference type="EMBL" id="MDO0825688.1"/>
    </source>
</evidence>
<gene>
    <name evidence="4" type="primary">phnD</name>
    <name evidence="4" type="ORF">M8H41_23025</name>
</gene>
<dbReference type="PANTHER" id="PTHR35841">
    <property type="entry name" value="PHOSPHONATES-BINDING PERIPLASMIC PROTEIN"/>
    <property type="match status" value="1"/>
</dbReference>
<keyword evidence="2 3" id="KW-0732">Signal</keyword>
<dbReference type="SUPFAM" id="SSF53850">
    <property type="entry name" value="Periplasmic binding protein-like II"/>
    <property type="match status" value="1"/>
</dbReference>
<dbReference type="RefSeq" id="WP_302050178.1">
    <property type="nucleotide sequence ID" value="NZ_JAMJEV010000030.1"/>
</dbReference>